<keyword evidence="3" id="KW-1185">Reference proteome</keyword>
<reference evidence="2 3" key="1">
    <citation type="journal article" date="2019" name="Int. J. Syst. Evol. Microbiol.">
        <title>The Global Catalogue of Microorganisms (GCM) 10K type strain sequencing project: providing services to taxonomists for standard genome sequencing and annotation.</title>
        <authorList>
            <consortium name="The Broad Institute Genomics Platform"/>
            <consortium name="The Broad Institute Genome Sequencing Center for Infectious Disease"/>
            <person name="Wu L."/>
            <person name="Ma J."/>
        </authorList>
    </citation>
    <scope>NUCLEOTIDE SEQUENCE [LARGE SCALE GENOMIC DNA]</scope>
    <source>
        <strain evidence="2 3">XZYJ18</strain>
    </source>
</reference>
<sequence length="211" mass="23741">MSGDFDSSHPARKIDPKELKEVLKERNKDVPAVTRRVVAQEFPNVEPDTVSNNLERLVQSNELCKFNDGDINVYWYPRTDDEGGTTRYSELLDDSIDWDEVEISSVPEDTAEEIASKRLPYYRPQNFWTRTTYFSQLGVMVAFGLVLLGIGGLVGGTLGLGQKAGAQIFRWGLYLSLVAMLGYIVSVVLDNLATRGYVTKDPVPERLKLFQ</sequence>
<proteinExistence type="predicted"/>
<gene>
    <name evidence="2" type="ORF">ACFO9K_07275</name>
</gene>
<feature type="transmembrane region" description="Helical" evidence="1">
    <location>
        <begin position="171"/>
        <end position="189"/>
    </location>
</feature>
<dbReference type="RefSeq" id="WP_254266863.1">
    <property type="nucleotide sequence ID" value="NZ_CP100400.1"/>
</dbReference>
<protein>
    <submittedName>
        <fullName evidence="2">Uncharacterized protein</fullName>
    </submittedName>
</protein>
<organism evidence="2 3">
    <name type="scientific">Halorussus aquaticus</name>
    <dbReference type="NCBI Taxonomy" id="2953748"/>
    <lineage>
        <taxon>Archaea</taxon>
        <taxon>Methanobacteriati</taxon>
        <taxon>Methanobacteriota</taxon>
        <taxon>Stenosarchaea group</taxon>
        <taxon>Halobacteria</taxon>
        <taxon>Halobacteriales</taxon>
        <taxon>Haladaptataceae</taxon>
        <taxon>Halorussus</taxon>
    </lineage>
</organism>
<keyword evidence="1" id="KW-1133">Transmembrane helix</keyword>
<keyword evidence="1" id="KW-0812">Transmembrane</keyword>
<dbReference type="AlphaFoldDB" id="A0ABD5PZY1"/>
<dbReference type="GeneID" id="73045261"/>
<dbReference type="Proteomes" id="UP001595945">
    <property type="component" value="Unassembled WGS sequence"/>
</dbReference>
<name>A0ABD5PZY1_9EURY</name>
<evidence type="ECO:0000256" key="1">
    <source>
        <dbReference type="SAM" id="Phobius"/>
    </source>
</evidence>
<dbReference type="EMBL" id="JBHSHT010000001">
    <property type="protein sequence ID" value="MFC4824060.1"/>
    <property type="molecule type" value="Genomic_DNA"/>
</dbReference>
<comment type="caution">
    <text evidence="2">The sequence shown here is derived from an EMBL/GenBank/DDBJ whole genome shotgun (WGS) entry which is preliminary data.</text>
</comment>
<evidence type="ECO:0000313" key="3">
    <source>
        <dbReference type="Proteomes" id="UP001595945"/>
    </source>
</evidence>
<feature type="transmembrane region" description="Helical" evidence="1">
    <location>
        <begin position="133"/>
        <end position="159"/>
    </location>
</feature>
<keyword evidence="1" id="KW-0472">Membrane</keyword>
<evidence type="ECO:0000313" key="2">
    <source>
        <dbReference type="EMBL" id="MFC4824060.1"/>
    </source>
</evidence>
<accession>A0ABD5PZY1</accession>